<dbReference type="RefSeq" id="WP_040199791.1">
    <property type="nucleotide sequence ID" value="NZ_CP010311.1"/>
</dbReference>
<gene>
    <name evidence="10" type="ORF">GSUB_06290</name>
</gene>
<evidence type="ECO:0000256" key="4">
    <source>
        <dbReference type="ARBA" id="ARBA00022617"/>
    </source>
</evidence>
<evidence type="ECO:0000256" key="6">
    <source>
        <dbReference type="ARBA" id="ARBA00022729"/>
    </source>
</evidence>
<sequence>MKNHVWRPLFVVIAIVAVILLARAFYVPKDFGIHGGEGFMYGWYREGNVQEWKDFPAKYRGRDYCAGCHVDQAESSAESMHGAIQCENCHGPAFDHPEEPMQLAIDRSRDLCLRCHARLPYPGSDRGDLPGIEPDEHNPGFACVDCHAPHNPDLEEM</sequence>
<keyword evidence="11" id="KW-1185">Reference proteome</keyword>
<dbReference type="InterPro" id="IPR051829">
    <property type="entry name" value="Multiheme_Cytochr_ET"/>
</dbReference>
<name>A0A0B5FRP0_9BACT</name>
<dbReference type="GO" id="GO:0046872">
    <property type="term" value="F:metal ion binding"/>
    <property type="evidence" value="ECO:0007669"/>
    <property type="project" value="UniProtKB-KW"/>
</dbReference>
<evidence type="ECO:0000256" key="5">
    <source>
        <dbReference type="ARBA" id="ARBA00022723"/>
    </source>
</evidence>
<dbReference type="EMBL" id="CP010311">
    <property type="protein sequence ID" value="AJF06241.1"/>
    <property type="molecule type" value="Genomic_DNA"/>
</dbReference>
<dbReference type="PANTHER" id="PTHR35038">
    <property type="entry name" value="DISSIMILATORY SULFITE REDUCTASE SIRA"/>
    <property type="match status" value="1"/>
</dbReference>
<dbReference type="PANTHER" id="PTHR35038:SF8">
    <property type="entry name" value="C-TYPE POLYHEME CYTOCHROME OMCC"/>
    <property type="match status" value="1"/>
</dbReference>
<proteinExistence type="predicted"/>
<protein>
    <submittedName>
        <fullName evidence="10">Cytochrome C</fullName>
    </submittedName>
</protein>
<dbReference type="OrthoDB" id="9814800at2"/>
<dbReference type="AlphaFoldDB" id="A0A0B5FRP0"/>
<keyword evidence="7" id="KW-0249">Electron transport</keyword>
<dbReference type="GO" id="GO:0030313">
    <property type="term" value="C:cell envelope"/>
    <property type="evidence" value="ECO:0007669"/>
    <property type="project" value="UniProtKB-SubCell"/>
</dbReference>
<comment type="cofactor">
    <cofactor evidence="1">
        <name>heme c</name>
        <dbReference type="ChEBI" id="CHEBI:61717"/>
    </cofactor>
</comment>
<dbReference type="InterPro" id="IPR036280">
    <property type="entry name" value="Multihaem_cyt_sf"/>
</dbReference>
<evidence type="ECO:0000256" key="2">
    <source>
        <dbReference type="ARBA" id="ARBA00004196"/>
    </source>
</evidence>
<keyword evidence="8" id="KW-0408">Iron</keyword>
<organism evidence="10 11">
    <name type="scientific">Geoalkalibacter subterraneus</name>
    <dbReference type="NCBI Taxonomy" id="483547"/>
    <lineage>
        <taxon>Bacteria</taxon>
        <taxon>Pseudomonadati</taxon>
        <taxon>Thermodesulfobacteriota</taxon>
        <taxon>Desulfuromonadia</taxon>
        <taxon>Desulfuromonadales</taxon>
        <taxon>Geoalkalibacteraceae</taxon>
        <taxon>Geoalkalibacter</taxon>
    </lineage>
</organism>
<evidence type="ECO:0000313" key="10">
    <source>
        <dbReference type="EMBL" id="AJF06241.1"/>
    </source>
</evidence>
<dbReference type="Pfam" id="PF14537">
    <property type="entry name" value="Cytochrom_c3_2"/>
    <property type="match status" value="1"/>
</dbReference>
<dbReference type="Proteomes" id="UP000035036">
    <property type="component" value="Chromosome"/>
</dbReference>
<keyword evidence="4" id="KW-0349">Heme</keyword>
<dbReference type="SUPFAM" id="SSF48695">
    <property type="entry name" value="Multiheme cytochromes"/>
    <property type="match status" value="1"/>
</dbReference>
<evidence type="ECO:0000256" key="8">
    <source>
        <dbReference type="ARBA" id="ARBA00023004"/>
    </source>
</evidence>
<dbReference type="Gene3D" id="1.10.1130.10">
    <property type="entry name" value="Flavocytochrome C3, Chain A"/>
    <property type="match status" value="1"/>
</dbReference>
<evidence type="ECO:0000313" key="11">
    <source>
        <dbReference type="Proteomes" id="UP000035036"/>
    </source>
</evidence>
<evidence type="ECO:0000259" key="9">
    <source>
        <dbReference type="Pfam" id="PF14537"/>
    </source>
</evidence>
<reference evidence="10 11" key="1">
    <citation type="journal article" date="2015" name="Genome Announc.">
        <title>Genomes of Geoalkalibacter ferrihydriticus Z-0531T and Geoalkalibacter subterraneus Red1T, Two Haloalkaliphilic Metal-Reducing Deltaproteobacteria.</title>
        <authorList>
            <person name="Badalamenti J.P."/>
            <person name="Krajmalnik-Brown R."/>
            <person name="Torres C.I."/>
            <person name="Bond D.R."/>
        </authorList>
    </citation>
    <scope>NUCLEOTIDE SEQUENCE [LARGE SCALE GENOMIC DNA]</scope>
    <source>
        <strain evidence="10 11">Red1</strain>
    </source>
</reference>
<feature type="domain" description="Tetrahaem cytochrome" evidence="9">
    <location>
        <begin position="83"/>
        <end position="152"/>
    </location>
</feature>
<comment type="subcellular location">
    <subcellularLocation>
        <location evidence="2">Cell envelope</location>
    </subcellularLocation>
</comment>
<keyword evidence="5" id="KW-0479">Metal-binding</keyword>
<keyword evidence="6" id="KW-0732">Signal</keyword>
<dbReference type="STRING" id="483547.GSUB_06290"/>
<dbReference type="HOGENOM" id="CLU_143263_0_0_7"/>
<dbReference type="InterPro" id="IPR012286">
    <property type="entry name" value="Tetrahaem_cytochrome"/>
</dbReference>
<evidence type="ECO:0000256" key="1">
    <source>
        <dbReference type="ARBA" id="ARBA00001926"/>
    </source>
</evidence>
<evidence type="ECO:0000256" key="7">
    <source>
        <dbReference type="ARBA" id="ARBA00022982"/>
    </source>
</evidence>
<accession>A0A0B5FRP0</accession>
<keyword evidence="3" id="KW-0813">Transport</keyword>
<evidence type="ECO:0000256" key="3">
    <source>
        <dbReference type="ARBA" id="ARBA00022448"/>
    </source>
</evidence>
<dbReference type="KEGG" id="gsb:GSUB_06290"/>